<protein>
    <submittedName>
        <fullName evidence="2">Uncharacterized protein</fullName>
    </submittedName>
</protein>
<proteinExistence type="predicted"/>
<organism evidence="2 3">
    <name type="scientific">Burkholderia mayonis</name>
    <dbReference type="NCBI Taxonomy" id="1385591"/>
    <lineage>
        <taxon>Bacteria</taxon>
        <taxon>Pseudomonadati</taxon>
        <taxon>Pseudomonadota</taxon>
        <taxon>Betaproteobacteria</taxon>
        <taxon>Burkholderiales</taxon>
        <taxon>Burkholderiaceae</taxon>
        <taxon>Burkholderia</taxon>
        <taxon>pseudomallei group</taxon>
    </lineage>
</organism>
<sequence>MAAGSRHRADRAAAAASSKRDEQHPVSRASGFPTSTAAAASFARSGAPRSREHAALHFPNARPRMR</sequence>
<gene>
    <name evidence="2" type="ORF">WS71_30735</name>
</gene>
<reference evidence="2 3" key="1">
    <citation type="submission" date="2015-12" db="EMBL/GenBank/DDBJ databases">
        <title>Diversity of Burkholderia near neighbor genomes.</title>
        <authorList>
            <person name="Sahl J."/>
            <person name="Wagner D."/>
            <person name="Keim P."/>
        </authorList>
    </citation>
    <scope>NUCLEOTIDE SEQUENCE [LARGE SCALE GENOMIC DNA]</scope>
    <source>
        <strain evidence="2 3">BDU8</strain>
    </source>
</reference>
<accession>A0A1B4G694</accession>
<dbReference type="AlphaFoldDB" id="A0A1B4G694"/>
<dbReference type="EMBL" id="CP013389">
    <property type="protein sequence ID" value="AOJ11440.1"/>
    <property type="molecule type" value="Genomic_DNA"/>
</dbReference>
<evidence type="ECO:0000256" key="1">
    <source>
        <dbReference type="SAM" id="MobiDB-lite"/>
    </source>
</evidence>
<evidence type="ECO:0000313" key="3">
    <source>
        <dbReference type="Proteomes" id="UP000067711"/>
    </source>
</evidence>
<feature type="region of interest" description="Disordered" evidence="1">
    <location>
        <begin position="1"/>
        <end position="66"/>
    </location>
</feature>
<evidence type="ECO:0000313" key="2">
    <source>
        <dbReference type="EMBL" id="AOJ11440.1"/>
    </source>
</evidence>
<dbReference type="Proteomes" id="UP000067711">
    <property type="component" value="Chromosome 1"/>
</dbReference>
<feature type="compositionally biased region" description="Low complexity" evidence="1">
    <location>
        <begin position="29"/>
        <end position="48"/>
    </location>
</feature>
<name>A0A1B4G694_9BURK</name>